<evidence type="ECO:0000313" key="7">
    <source>
        <dbReference type="Proteomes" id="UP001153555"/>
    </source>
</evidence>
<dbReference type="InterPro" id="IPR006564">
    <property type="entry name" value="Znf_PMZ"/>
</dbReference>
<organism evidence="6 7">
    <name type="scientific">Striga hermonthica</name>
    <name type="common">Purple witchweed</name>
    <name type="synonym">Buchnera hermonthica</name>
    <dbReference type="NCBI Taxonomy" id="68872"/>
    <lineage>
        <taxon>Eukaryota</taxon>
        <taxon>Viridiplantae</taxon>
        <taxon>Streptophyta</taxon>
        <taxon>Embryophyta</taxon>
        <taxon>Tracheophyta</taxon>
        <taxon>Spermatophyta</taxon>
        <taxon>Magnoliopsida</taxon>
        <taxon>eudicotyledons</taxon>
        <taxon>Gunneridae</taxon>
        <taxon>Pentapetalae</taxon>
        <taxon>asterids</taxon>
        <taxon>lamiids</taxon>
        <taxon>Lamiales</taxon>
        <taxon>Orobanchaceae</taxon>
        <taxon>Buchnereae</taxon>
        <taxon>Striga</taxon>
    </lineage>
</organism>
<dbReference type="PANTHER" id="PTHR31973:SF187">
    <property type="entry name" value="MUTATOR TRANSPOSASE MUDRA PROTEIN"/>
    <property type="match status" value="1"/>
</dbReference>
<reference evidence="6" key="1">
    <citation type="submission" date="2019-12" db="EMBL/GenBank/DDBJ databases">
        <authorList>
            <person name="Scholes J."/>
        </authorList>
    </citation>
    <scope>NUCLEOTIDE SEQUENCE</scope>
</reference>
<keyword evidence="3" id="KW-0862">Zinc</keyword>
<evidence type="ECO:0000256" key="1">
    <source>
        <dbReference type="ARBA" id="ARBA00022723"/>
    </source>
</evidence>
<dbReference type="EMBL" id="CACSLK010013268">
    <property type="protein sequence ID" value="CAA0815794.1"/>
    <property type="molecule type" value="Genomic_DNA"/>
</dbReference>
<evidence type="ECO:0000256" key="4">
    <source>
        <dbReference type="PROSITE-ProRule" id="PRU00325"/>
    </source>
</evidence>
<feature type="domain" description="SWIM-type" evidence="5">
    <location>
        <begin position="202"/>
        <end position="234"/>
    </location>
</feature>
<dbReference type="Proteomes" id="UP001153555">
    <property type="component" value="Unassembled WGS sequence"/>
</dbReference>
<proteinExistence type="predicted"/>
<gene>
    <name evidence="6" type="ORF">SHERM_15695</name>
</gene>
<dbReference type="GO" id="GO:0008270">
    <property type="term" value="F:zinc ion binding"/>
    <property type="evidence" value="ECO:0007669"/>
    <property type="project" value="UniProtKB-KW"/>
</dbReference>
<keyword evidence="7" id="KW-1185">Reference proteome</keyword>
<sequence>MEFLALDLNIKEAHMWTVMSDRQKGLVDAVNGFFPGSEHRYCVMHLYSNFKQNYRGLALKGILFKASMSSRVVDLQMAMDEMKSRDDKAFQWLAQVPPCHWSRSHFSTHSKSDILYNNYSESFNSMILSARKKPILELLEHVRLILMKRLHERRDQMLKYDGVICPKIVKILEELKKRASDFFAHWNGEDQFEIENGIGTRFKVHLTEKTCSCRRWDLTGIPCVHAISGIFYLGKNPEDFVDNCYSRNTFLRSHSHMMKAINDSEMWPEVDVQPLVPPVIEKMPGNQENITEGKIQMK</sequence>
<dbReference type="SMART" id="SM00575">
    <property type="entry name" value="ZnF_PMZ"/>
    <property type="match status" value="1"/>
</dbReference>
<keyword evidence="1" id="KW-0479">Metal-binding</keyword>
<dbReference type="InterPro" id="IPR007527">
    <property type="entry name" value="Znf_SWIM"/>
</dbReference>
<protein>
    <recommendedName>
        <fullName evidence="5">SWIM-type domain-containing protein</fullName>
    </recommendedName>
</protein>
<accession>A0A9N7R5B2</accession>
<dbReference type="Pfam" id="PF04434">
    <property type="entry name" value="SWIM"/>
    <property type="match status" value="1"/>
</dbReference>
<dbReference type="AlphaFoldDB" id="A0A9N7R5B2"/>
<evidence type="ECO:0000313" key="6">
    <source>
        <dbReference type="EMBL" id="CAA0815794.1"/>
    </source>
</evidence>
<dbReference type="PANTHER" id="PTHR31973">
    <property type="entry name" value="POLYPROTEIN, PUTATIVE-RELATED"/>
    <property type="match status" value="1"/>
</dbReference>
<feature type="non-terminal residue" evidence="6">
    <location>
        <position position="298"/>
    </location>
</feature>
<keyword evidence="2 4" id="KW-0863">Zinc-finger</keyword>
<name>A0A9N7R5B2_STRHE</name>
<dbReference type="PROSITE" id="PS50966">
    <property type="entry name" value="ZF_SWIM"/>
    <property type="match status" value="1"/>
</dbReference>
<evidence type="ECO:0000256" key="2">
    <source>
        <dbReference type="ARBA" id="ARBA00022771"/>
    </source>
</evidence>
<evidence type="ECO:0000256" key="3">
    <source>
        <dbReference type="ARBA" id="ARBA00022833"/>
    </source>
</evidence>
<evidence type="ECO:0000259" key="5">
    <source>
        <dbReference type="PROSITE" id="PS50966"/>
    </source>
</evidence>
<dbReference type="OrthoDB" id="687700at2759"/>
<comment type="caution">
    <text evidence="6">The sequence shown here is derived from an EMBL/GenBank/DDBJ whole genome shotgun (WGS) entry which is preliminary data.</text>
</comment>